<feature type="compositionally biased region" description="Polar residues" evidence="1">
    <location>
        <begin position="279"/>
        <end position="291"/>
    </location>
</feature>
<feature type="region of interest" description="Disordered" evidence="1">
    <location>
        <begin position="325"/>
        <end position="346"/>
    </location>
</feature>
<feature type="compositionally biased region" description="Low complexity" evidence="1">
    <location>
        <begin position="375"/>
        <end position="394"/>
    </location>
</feature>
<comment type="caution">
    <text evidence="2">The sequence shown here is derived from an EMBL/GenBank/DDBJ whole genome shotgun (WGS) entry which is preliminary data.</text>
</comment>
<evidence type="ECO:0008006" key="4">
    <source>
        <dbReference type="Google" id="ProtNLM"/>
    </source>
</evidence>
<dbReference type="EMBL" id="JAYKXH010000016">
    <property type="protein sequence ID" value="KAK7141107.1"/>
    <property type="molecule type" value="Genomic_DNA"/>
</dbReference>
<accession>A0AAN9CRB2</accession>
<proteinExistence type="predicted"/>
<protein>
    <recommendedName>
        <fullName evidence="4">SUMO-interacting motif-containing protein 1</fullName>
    </recommendedName>
</protein>
<evidence type="ECO:0000313" key="2">
    <source>
        <dbReference type="EMBL" id="KAK7141107.1"/>
    </source>
</evidence>
<dbReference type="GO" id="GO:0032184">
    <property type="term" value="F:SUMO polymer binding"/>
    <property type="evidence" value="ECO:0007669"/>
    <property type="project" value="TreeGrafter"/>
</dbReference>
<dbReference type="PANTHER" id="PTHR23187:SF3">
    <property type="entry name" value="SUMO-INTERACTING MOTIF-CONTAINING PROTEIN 1"/>
    <property type="match status" value="1"/>
</dbReference>
<feature type="region of interest" description="Disordered" evidence="1">
    <location>
        <begin position="73"/>
        <end position="101"/>
    </location>
</feature>
<feature type="region of interest" description="Disordered" evidence="1">
    <location>
        <begin position="269"/>
        <end position="291"/>
    </location>
</feature>
<keyword evidence="3" id="KW-1185">Reference proteome</keyword>
<dbReference type="Proteomes" id="UP001364617">
    <property type="component" value="Unassembled WGS sequence"/>
</dbReference>
<feature type="compositionally biased region" description="Low complexity" evidence="1">
    <location>
        <begin position="330"/>
        <end position="345"/>
    </location>
</feature>
<gene>
    <name evidence="2" type="ORF">R3I93_015308</name>
</gene>
<dbReference type="AlphaFoldDB" id="A0AAN9CRB2"/>
<reference evidence="2 3" key="1">
    <citation type="submission" date="2024-02" db="EMBL/GenBank/DDBJ databases">
        <title>Chromosome-level genome assembly of the Eurasian Minnow (Phoxinus phoxinus).</title>
        <authorList>
            <person name="Oriowo T.O."/>
            <person name="Martin S."/>
            <person name="Stange M."/>
            <person name="Chrysostomakis Y."/>
            <person name="Brown T."/>
            <person name="Winkler S."/>
            <person name="Kukowka S."/>
            <person name="Myers E.W."/>
            <person name="Bohne A."/>
        </authorList>
    </citation>
    <scope>NUCLEOTIDE SEQUENCE [LARGE SCALE GENOMIC DNA]</scope>
    <source>
        <strain evidence="2">ZFMK-TIS-60720</strain>
        <tissue evidence="2">Whole Organism</tissue>
    </source>
</reference>
<dbReference type="InterPro" id="IPR052119">
    <property type="entry name" value="ElonginBC-PRC2_ViralRestrict"/>
</dbReference>
<evidence type="ECO:0000256" key="1">
    <source>
        <dbReference type="SAM" id="MobiDB-lite"/>
    </source>
</evidence>
<dbReference type="PANTHER" id="PTHR23187">
    <property type="entry name" value="FLJ44216 PROTEIN-RELATED"/>
    <property type="match status" value="1"/>
</dbReference>
<name>A0AAN9CRB2_9TELE</name>
<feature type="compositionally biased region" description="Basic and acidic residues" evidence="1">
    <location>
        <begin position="402"/>
        <end position="411"/>
    </location>
</feature>
<evidence type="ECO:0000313" key="3">
    <source>
        <dbReference type="Proteomes" id="UP001364617"/>
    </source>
</evidence>
<sequence>MEDIICVSSGSDDDSDLEVIRSYNEDKEDGIPFIRTEWLPVTPVLIDITDHKLTSPRRRCSRRDTCSSLEVIDLSEDDPPDDGDVPPQNPSPTLPSVQSKDKKVHVTLAFGKPLSQSRTSVGKDVTNSGCFVGNSVQSVSKSLAQENALTDVLQRTENHLHEDTNCNSSFSPEQLSWDKCLERCSSNDTSKNSFKNVSEVLKNSIADISQNTKDTQLSTPAVCSIDTDQENKENFDSSQKWEGSVRSSYSLDSPYYCPSEVDAYIFSDSSNKSEDKDQPFTTYDSQLSPQTFELPSDTYTASMSNALSLNENGEMMNICENEGLHTTVRPEPSSPSIPTSSRASPHWSLELRSIQSKPCSPTSTEILASDTAAHSPDLSTLSSPSSTFSLLLSQPSPPNFSERAELRRNDLDPVTPQSPSIRLWETSNDNVLDNVVSDLSENNSQDGQHICLAQYRKLSQCMGGMVPQMHDDEEEGQHYGPAEPLCRQSLSLVYSTIEENYPEGTLQLLSDFIQPRFYPPVDITKHLLRGIFLDPQSTDVLVVEAYNLLMKTQRYHPVDASTVPWDWELMKTAMKDQEDTKRLRTMVRYMLLQYVLQVLEDDFHFKLRTQCLQHSVAKKMLSCGPETFGQVRDLINWMINAAKESVNNSKDVEYPKKEDNCLKIVLSLQRMLTLALEVDKDPTYNSDKLSEELFSCLNRMCSCREIRLLLLSTLESKLLRCKLLKLLLDESCSQKTRLPMSLSLLLHYLKSSTLTSEPSDGAEKWRKWDEVLQLLWMLMLSYEEVVTGHLHSPITKRFDRMHAPIWTRDDQVKCSAVQEAADAFLSRAADDIGQALPMGMQELLCQLQEHITDMSSVTSSH</sequence>
<feature type="region of interest" description="Disordered" evidence="1">
    <location>
        <begin position="374"/>
        <end position="421"/>
    </location>
</feature>
<feature type="compositionally biased region" description="Acidic residues" evidence="1">
    <location>
        <begin position="73"/>
        <end position="84"/>
    </location>
</feature>
<organism evidence="2 3">
    <name type="scientific">Phoxinus phoxinus</name>
    <name type="common">Eurasian minnow</name>
    <dbReference type="NCBI Taxonomy" id="58324"/>
    <lineage>
        <taxon>Eukaryota</taxon>
        <taxon>Metazoa</taxon>
        <taxon>Chordata</taxon>
        <taxon>Craniata</taxon>
        <taxon>Vertebrata</taxon>
        <taxon>Euteleostomi</taxon>
        <taxon>Actinopterygii</taxon>
        <taxon>Neopterygii</taxon>
        <taxon>Teleostei</taxon>
        <taxon>Ostariophysi</taxon>
        <taxon>Cypriniformes</taxon>
        <taxon>Leuciscidae</taxon>
        <taxon>Phoxininae</taxon>
        <taxon>Phoxinus</taxon>
    </lineage>
</organism>